<evidence type="ECO:0000313" key="1">
    <source>
        <dbReference type="EMBL" id="KAJ1196812.1"/>
    </source>
</evidence>
<reference evidence="1" key="1">
    <citation type="journal article" date="2022" name="bioRxiv">
        <title>Sequencing and chromosome-scale assembly of the giantPleurodeles waltlgenome.</title>
        <authorList>
            <person name="Brown T."/>
            <person name="Elewa A."/>
            <person name="Iarovenko S."/>
            <person name="Subramanian E."/>
            <person name="Araus A.J."/>
            <person name="Petzold A."/>
            <person name="Susuki M."/>
            <person name="Suzuki K.-i.T."/>
            <person name="Hayashi T."/>
            <person name="Toyoda A."/>
            <person name="Oliveira C."/>
            <person name="Osipova E."/>
            <person name="Leigh N.D."/>
            <person name="Simon A."/>
            <person name="Yun M.H."/>
        </authorList>
    </citation>
    <scope>NUCLEOTIDE SEQUENCE</scope>
    <source>
        <strain evidence="1">20211129_DDA</strain>
        <tissue evidence="1">Liver</tissue>
    </source>
</reference>
<gene>
    <name evidence="1" type="ORF">NDU88_000676</name>
</gene>
<organism evidence="1 2">
    <name type="scientific">Pleurodeles waltl</name>
    <name type="common">Iberian ribbed newt</name>
    <dbReference type="NCBI Taxonomy" id="8319"/>
    <lineage>
        <taxon>Eukaryota</taxon>
        <taxon>Metazoa</taxon>
        <taxon>Chordata</taxon>
        <taxon>Craniata</taxon>
        <taxon>Vertebrata</taxon>
        <taxon>Euteleostomi</taxon>
        <taxon>Amphibia</taxon>
        <taxon>Batrachia</taxon>
        <taxon>Caudata</taxon>
        <taxon>Salamandroidea</taxon>
        <taxon>Salamandridae</taxon>
        <taxon>Pleurodelinae</taxon>
        <taxon>Pleurodeles</taxon>
    </lineage>
</organism>
<dbReference type="Proteomes" id="UP001066276">
    <property type="component" value="Chromosome 2_1"/>
</dbReference>
<dbReference type="EMBL" id="JANPWB010000003">
    <property type="protein sequence ID" value="KAJ1196812.1"/>
    <property type="molecule type" value="Genomic_DNA"/>
</dbReference>
<accession>A0AAV7V7L1</accession>
<protein>
    <submittedName>
        <fullName evidence="1">Uncharacterized protein</fullName>
    </submittedName>
</protein>
<feature type="non-terminal residue" evidence="1">
    <location>
        <position position="1"/>
    </location>
</feature>
<evidence type="ECO:0000313" key="2">
    <source>
        <dbReference type="Proteomes" id="UP001066276"/>
    </source>
</evidence>
<dbReference type="AlphaFoldDB" id="A0AAV7V7L1"/>
<feature type="non-terminal residue" evidence="1">
    <location>
        <position position="62"/>
    </location>
</feature>
<name>A0AAV7V7L1_PLEWA</name>
<comment type="caution">
    <text evidence="1">The sequence shown here is derived from an EMBL/GenBank/DDBJ whole genome shotgun (WGS) entry which is preliminary data.</text>
</comment>
<keyword evidence="2" id="KW-1185">Reference proteome</keyword>
<sequence>SFFLSRPTALMVSTSVFMRAISSSAWVPNSEFPLNGRFRMRCCASCFKPVSLSQEDLLAQIP</sequence>
<proteinExistence type="predicted"/>